<protein>
    <recommendedName>
        <fullName evidence="5">Peptidase M41 FtsH extracellular domain-containing protein</fullName>
    </recommendedName>
</protein>
<keyword evidence="2" id="KW-1133">Transmembrane helix</keyword>
<evidence type="ECO:0000256" key="2">
    <source>
        <dbReference type="SAM" id="Phobius"/>
    </source>
</evidence>
<dbReference type="Gene3D" id="3.40.50.300">
    <property type="entry name" value="P-loop containing nucleotide triphosphate hydrolases"/>
    <property type="match status" value="1"/>
</dbReference>
<dbReference type="GO" id="GO:0006508">
    <property type="term" value="P:proteolysis"/>
    <property type="evidence" value="ECO:0007669"/>
    <property type="project" value="TreeGrafter"/>
</dbReference>
<accession>A0A5J4KNT2</accession>
<comment type="caution">
    <text evidence="3">The sequence shown here is derived from an EMBL/GenBank/DDBJ whole genome shotgun (WGS) entry which is preliminary data.</text>
</comment>
<dbReference type="GO" id="GO:0004176">
    <property type="term" value="F:ATP-dependent peptidase activity"/>
    <property type="evidence" value="ECO:0007669"/>
    <property type="project" value="TreeGrafter"/>
</dbReference>
<proteinExistence type="predicted"/>
<dbReference type="EMBL" id="BKZW01000001">
    <property type="protein sequence ID" value="GER89363.1"/>
    <property type="molecule type" value="Genomic_DNA"/>
</dbReference>
<feature type="transmembrane region" description="Helical" evidence="2">
    <location>
        <begin position="132"/>
        <end position="153"/>
    </location>
</feature>
<gene>
    <name evidence="3" type="ORF">KDW_35250</name>
</gene>
<name>A0A5J4KNT2_9CHLR</name>
<evidence type="ECO:0000256" key="1">
    <source>
        <dbReference type="SAM" id="MobiDB-lite"/>
    </source>
</evidence>
<organism evidence="3 4">
    <name type="scientific">Dictyobacter vulcani</name>
    <dbReference type="NCBI Taxonomy" id="2607529"/>
    <lineage>
        <taxon>Bacteria</taxon>
        <taxon>Bacillati</taxon>
        <taxon>Chloroflexota</taxon>
        <taxon>Ktedonobacteria</taxon>
        <taxon>Ktedonobacterales</taxon>
        <taxon>Dictyobacteraceae</taxon>
        <taxon>Dictyobacter</taxon>
    </lineage>
</organism>
<dbReference type="Proteomes" id="UP000326912">
    <property type="component" value="Unassembled WGS sequence"/>
</dbReference>
<keyword evidence="4" id="KW-1185">Reference proteome</keyword>
<sequence length="235" mass="25757">MEMPPKENQKTTKSDSHNSTPKTTRKRSFAARYGLPIALIIMGLLLLGIVGARFAAVSLSGPAVQERSIGTVLDMADQHQLKSVVLAGNDVTATGVTGQQYHAVKEEGQSVTELFRRDKVNVSIDTNQQGQWLQGVMGLLLVLLVVGLTFMFMRRSGQSMPFARSKAKRFSESRPSVLFKDVAGVEEAKLELQEIVEFLKQPERFTAMGARTPKGVLLVGAPGTGKNPYFSRCCW</sequence>
<dbReference type="AlphaFoldDB" id="A0A5J4KNT2"/>
<reference evidence="3 4" key="1">
    <citation type="submission" date="2019-10" db="EMBL/GenBank/DDBJ databases">
        <title>Dictyobacter vulcani sp. nov., within the class Ktedonobacteria, isolated from soil of volcanic Mt. Zao.</title>
        <authorList>
            <person name="Zheng Y."/>
            <person name="Wang C.M."/>
            <person name="Sakai Y."/>
            <person name="Abe K."/>
            <person name="Yokota A."/>
            <person name="Yabe S."/>
        </authorList>
    </citation>
    <scope>NUCLEOTIDE SEQUENCE [LARGE SCALE GENOMIC DNA]</scope>
    <source>
        <strain evidence="3 4">W12</strain>
    </source>
</reference>
<dbReference type="GO" id="GO:0005886">
    <property type="term" value="C:plasma membrane"/>
    <property type="evidence" value="ECO:0007669"/>
    <property type="project" value="TreeGrafter"/>
</dbReference>
<dbReference type="PANTHER" id="PTHR23076">
    <property type="entry name" value="METALLOPROTEASE M41 FTSH"/>
    <property type="match status" value="1"/>
</dbReference>
<keyword evidence="2" id="KW-0812">Transmembrane</keyword>
<evidence type="ECO:0008006" key="5">
    <source>
        <dbReference type="Google" id="ProtNLM"/>
    </source>
</evidence>
<feature type="transmembrane region" description="Helical" evidence="2">
    <location>
        <begin position="33"/>
        <end position="56"/>
    </location>
</feature>
<feature type="compositionally biased region" description="Basic and acidic residues" evidence="1">
    <location>
        <begin position="1"/>
        <end position="16"/>
    </location>
</feature>
<evidence type="ECO:0000313" key="4">
    <source>
        <dbReference type="Proteomes" id="UP000326912"/>
    </source>
</evidence>
<dbReference type="GO" id="GO:0030163">
    <property type="term" value="P:protein catabolic process"/>
    <property type="evidence" value="ECO:0007669"/>
    <property type="project" value="TreeGrafter"/>
</dbReference>
<evidence type="ECO:0000313" key="3">
    <source>
        <dbReference type="EMBL" id="GER89363.1"/>
    </source>
</evidence>
<dbReference type="PANTHER" id="PTHR23076:SF97">
    <property type="entry name" value="ATP-DEPENDENT ZINC METALLOPROTEASE YME1L1"/>
    <property type="match status" value="1"/>
</dbReference>
<feature type="region of interest" description="Disordered" evidence="1">
    <location>
        <begin position="1"/>
        <end position="27"/>
    </location>
</feature>
<keyword evidence="2" id="KW-0472">Membrane</keyword>
<dbReference type="RefSeq" id="WP_233097733.1">
    <property type="nucleotide sequence ID" value="NZ_BKZW01000001.1"/>
</dbReference>
<dbReference type="InterPro" id="IPR027417">
    <property type="entry name" value="P-loop_NTPase"/>
</dbReference>
<dbReference type="SUPFAM" id="SSF52540">
    <property type="entry name" value="P-loop containing nucleoside triphosphate hydrolases"/>
    <property type="match status" value="1"/>
</dbReference>